<proteinExistence type="predicted"/>
<feature type="domain" description="Sensor histidine kinase NatK-like C-terminal" evidence="2">
    <location>
        <begin position="326"/>
        <end position="431"/>
    </location>
</feature>
<dbReference type="RefSeq" id="WP_058965246.1">
    <property type="nucleotide sequence ID" value="NZ_CABKVM010000017.1"/>
</dbReference>
<feature type="transmembrane region" description="Helical" evidence="1">
    <location>
        <begin position="163"/>
        <end position="181"/>
    </location>
</feature>
<evidence type="ECO:0000259" key="2">
    <source>
        <dbReference type="Pfam" id="PF14501"/>
    </source>
</evidence>
<organism evidence="3 4">
    <name type="scientific">Allofournierella massiliensis</name>
    <dbReference type="NCBI Taxonomy" id="1650663"/>
    <lineage>
        <taxon>Bacteria</taxon>
        <taxon>Bacillati</taxon>
        <taxon>Bacillota</taxon>
        <taxon>Clostridia</taxon>
        <taxon>Eubacteriales</taxon>
        <taxon>Oscillospiraceae</taxon>
        <taxon>Allofournierella</taxon>
    </lineage>
</organism>
<dbReference type="CDD" id="cd16935">
    <property type="entry name" value="HATPase_AgrC-ComD-like"/>
    <property type="match status" value="1"/>
</dbReference>
<evidence type="ECO:0000313" key="4">
    <source>
        <dbReference type="Proteomes" id="UP000295184"/>
    </source>
</evidence>
<dbReference type="Proteomes" id="UP000295184">
    <property type="component" value="Unassembled WGS sequence"/>
</dbReference>
<feature type="transmembrane region" description="Helical" evidence="1">
    <location>
        <begin position="58"/>
        <end position="82"/>
    </location>
</feature>
<feature type="transmembrane region" description="Helical" evidence="1">
    <location>
        <begin position="94"/>
        <end position="116"/>
    </location>
</feature>
<keyword evidence="1" id="KW-0472">Membrane</keyword>
<dbReference type="InterPro" id="IPR032834">
    <property type="entry name" value="NatK-like_C"/>
</dbReference>
<dbReference type="SUPFAM" id="SSF55874">
    <property type="entry name" value="ATPase domain of HSP90 chaperone/DNA topoisomerase II/histidine kinase"/>
    <property type="match status" value="1"/>
</dbReference>
<sequence>MPFPDIPRLYTAIAEWLACMVYIAQLPLRIRGWKLAGVSVGMLVVQCVFLLVTGDAPLFLWIPCMIAAIGLMLVLFCVCCNLPVLDACYHCMRAFLLAEFAAALEWQLYFYTLFRLGWYSKLWDVLCLIVIYSAVFSFIYLLEYRRRDSNRYFKVTLRETGSAVAIGLAVFLMSNLSYAYSNTPFSSGFVTDIFNTRTLVDLGGLAILYAYHVQRGELHMRYELDSIQNVLQNQYAQYRQFRESIDVINRKYHDLKHQIAALRAESDPDRRAAWLDEMEEDIKTYEAQNKTGNPVLDTVLTSKSLYCQKHGITLTCVADGTRLGFMSVMDICTIFGNALDNAIECELRIADKSKRLIHVTVAVQKGFLLLRFENYYEGTLEFEGGLPVTTKKDKAYHGFGIKSIRYTAAKYGGSVTVKAKDNWFEMKVLFPLPKNGAEDTEQTSQ</sequence>
<feature type="transmembrane region" description="Helical" evidence="1">
    <location>
        <begin position="122"/>
        <end position="142"/>
    </location>
</feature>
<accession>A0A4R1QMN5</accession>
<reference evidence="3 4" key="1">
    <citation type="submission" date="2019-03" db="EMBL/GenBank/DDBJ databases">
        <title>Genomic Encyclopedia of Type Strains, Phase IV (KMG-IV): sequencing the most valuable type-strain genomes for metagenomic binning, comparative biology and taxonomic classification.</title>
        <authorList>
            <person name="Goeker M."/>
        </authorList>
    </citation>
    <scope>NUCLEOTIDE SEQUENCE [LARGE SCALE GENOMIC DNA]</scope>
    <source>
        <strain evidence="3 4">DSM 100451</strain>
    </source>
</reference>
<evidence type="ECO:0000313" key="3">
    <source>
        <dbReference type="EMBL" id="TCL54051.1"/>
    </source>
</evidence>
<dbReference type="STRING" id="1650663.GCA_001486665_02228"/>
<dbReference type="Pfam" id="PF14501">
    <property type="entry name" value="HATPase_c_5"/>
    <property type="match status" value="1"/>
</dbReference>
<name>A0A4R1QMN5_9FIRM</name>
<dbReference type="AlphaFoldDB" id="A0A4R1QMN5"/>
<gene>
    <name evidence="3" type="ORF">EDD77_12415</name>
</gene>
<dbReference type="EMBL" id="SLUM01000024">
    <property type="protein sequence ID" value="TCL54051.1"/>
    <property type="molecule type" value="Genomic_DNA"/>
</dbReference>
<evidence type="ECO:0000256" key="1">
    <source>
        <dbReference type="SAM" id="Phobius"/>
    </source>
</evidence>
<comment type="caution">
    <text evidence="3">The sequence shown here is derived from an EMBL/GenBank/DDBJ whole genome shotgun (WGS) entry which is preliminary data.</text>
</comment>
<feature type="transmembrane region" description="Helical" evidence="1">
    <location>
        <begin position="6"/>
        <end position="23"/>
    </location>
</feature>
<dbReference type="Gene3D" id="3.30.565.10">
    <property type="entry name" value="Histidine kinase-like ATPase, C-terminal domain"/>
    <property type="match status" value="1"/>
</dbReference>
<feature type="transmembrane region" description="Helical" evidence="1">
    <location>
        <begin position="35"/>
        <end position="52"/>
    </location>
</feature>
<keyword evidence="1" id="KW-0812">Transmembrane</keyword>
<dbReference type="InterPro" id="IPR036890">
    <property type="entry name" value="HATPase_C_sf"/>
</dbReference>
<protein>
    <submittedName>
        <fullName evidence="3">GHKL domain-containing protein</fullName>
    </submittedName>
</protein>
<keyword evidence="1" id="KW-1133">Transmembrane helix</keyword>
<dbReference type="OrthoDB" id="3173688at2"/>